<dbReference type="InterPro" id="IPR013783">
    <property type="entry name" value="Ig-like_fold"/>
</dbReference>
<dbReference type="Gene3D" id="2.60.40.10">
    <property type="entry name" value="Immunoglobulins"/>
    <property type="match status" value="6"/>
</dbReference>
<dbReference type="Pfam" id="PF07532">
    <property type="entry name" value="Big_4"/>
    <property type="match status" value="1"/>
</dbReference>
<gene>
    <name evidence="20" type="ORF">GWO68_07255</name>
</gene>
<dbReference type="GO" id="GO:0005886">
    <property type="term" value="C:plasma membrane"/>
    <property type="evidence" value="ECO:0007669"/>
    <property type="project" value="UniProtKB-SubCell"/>
</dbReference>
<dbReference type="Proteomes" id="UP000478546">
    <property type="component" value="Unassembled WGS sequence"/>
</dbReference>
<name>A0A6B2H5W8_9BACT</name>
<evidence type="ECO:0000256" key="9">
    <source>
        <dbReference type="ARBA" id="ARBA00022777"/>
    </source>
</evidence>
<feature type="domain" description="HYR" evidence="19">
    <location>
        <begin position="1274"/>
        <end position="1356"/>
    </location>
</feature>
<dbReference type="RefSeq" id="WP_162345767.1">
    <property type="nucleotide sequence ID" value="NZ_JAAEAA010000007.1"/>
</dbReference>
<dbReference type="EC" id="2.7.10.1" evidence="2"/>
<keyword evidence="8" id="KW-0547">Nucleotide-binding</keyword>
<evidence type="ECO:0000313" key="20">
    <source>
        <dbReference type="EMBL" id="NDK55707.1"/>
    </source>
</evidence>
<keyword evidence="15" id="KW-0675">Receptor</keyword>
<evidence type="ECO:0000256" key="17">
    <source>
        <dbReference type="SAM" id="MobiDB-lite"/>
    </source>
</evidence>
<dbReference type="Gene3D" id="2.60.40.740">
    <property type="match status" value="1"/>
</dbReference>
<feature type="domain" description="HYR" evidence="19">
    <location>
        <begin position="560"/>
        <end position="640"/>
    </location>
</feature>
<evidence type="ECO:0000256" key="7">
    <source>
        <dbReference type="ARBA" id="ARBA00022737"/>
    </source>
</evidence>
<keyword evidence="6 18" id="KW-0732">Signal</keyword>
<reference evidence="20 21" key="1">
    <citation type="submission" date="2020-01" db="EMBL/GenBank/DDBJ databases">
        <authorList>
            <person name="Kim M.K."/>
        </authorList>
    </citation>
    <scope>NUCLEOTIDE SEQUENCE [LARGE SCALE GENOMIC DNA]</scope>
    <source>
        <strain evidence="20 21">BT213</strain>
    </source>
</reference>
<evidence type="ECO:0000256" key="18">
    <source>
        <dbReference type="SAM" id="SignalP"/>
    </source>
</evidence>
<dbReference type="InterPro" id="IPR011081">
    <property type="entry name" value="Big_4"/>
</dbReference>
<dbReference type="Pfam" id="PF02494">
    <property type="entry name" value="HYR"/>
    <property type="match status" value="1"/>
</dbReference>
<evidence type="ECO:0000256" key="8">
    <source>
        <dbReference type="ARBA" id="ARBA00022741"/>
    </source>
</evidence>
<evidence type="ECO:0000256" key="4">
    <source>
        <dbReference type="ARBA" id="ARBA00022679"/>
    </source>
</evidence>
<keyword evidence="7" id="KW-0677">Repeat</keyword>
<keyword evidence="14" id="KW-1015">Disulfide bond</keyword>
<keyword evidence="9" id="KW-0418">Kinase</keyword>
<evidence type="ECO:0000256" key="1">
    <source>
        <dbReference type="ARBA" id="ARBA00004251"/>
    </source>
</evidence>
<evidence type="ECO:0000256" key="16">
    <source>
        <dbReference type="ARBA" id="ARBA00023180"/>
    </source>
</evidence>
<keyword evidence="21" id="KW-1185">Reference proteome</keyword>
<keyword evidence="16" id="KW-0325">Glycoprotein</keyword>
<dbReference type="InterPro" id="IPR022409">
    <property type="entry name" value="PKD/Chitinase_dom"/>
</dbReference>
<organism evidence="20 21">
    <name type="scientific">Pontibacter fetidus</name>
    <dbReference type="NCBI Taxonomy" id="2700082"/>
    <lineage>
        <taxon>Bacteria</taxon>
        <taxon>Pseudomonadati</taxon>
        <taxon>Bacteroidota</taxon>
        <taxon>Cytophagia</taxon>
        <taxon>Cytophagales</taxon>
        <taxon>Hymenobacteraceae</taxon>
        <taxon>Pontibacter</taxon>
    </lineage>
</organism>
<evidence type="ECO:0000256" key="12">
    <source>
        <dbReference type="ARBA" id="ARBA00023136"/>
    </source>
</evidence>
<evidence type="ECO:0000256" key="10">
    <source>
        <dbReference type="ARBA" id="ARBA00022840"/>
    </source>
</evidence>
<dbReference type="PANTHER" id="PTHR24273:SF32">
    <property type="entry name" value="HYALIN"/>
    <property type="match status" value="1"/>
</dbReference>
<dbReference type="SUPFAM" id="SSF49299">
    <property type="entry name" value="PKD domain"/>
    <property type="match status" value="2"/>
</dbReference>
<keyword evidence="3" id="KW-1003">Cell membrane</keyword>
<evidence type="ECO:0000256" key="13">
    <source>
        <dbReference type="ARBA" id="ARBA00023137"/>
    </source>
</evidence>
<dbReference type="CDD" id="cd00146">
    <property type="entry name" value="PKD"/>
    <property type="match status" value="1"/>
</dbReference>
<keyword evidence="11" id="KW-1133">Transmembrane helix</keyword>
<keyword evidence="12" id="KW-0472">Membrane</keyword>
<dbReference type="GO" id="GO:0005524">
    <property type="term" value="F:ATP binding"/>
    <property type="evidence" value="ECO:0007669"/>
    <property type="project" value="UniProtKB-KW"/>
</dbReference>
<protein>
    <recommendedName>
        <fullName evidence="2">receptor protein-tyrosine kinase</fullName>
        <ecNumber evidence="2">2.7.10.1</ecNumber>
    </recommendedName>
</protein>
<dbReference type="PROSITE" id="PS50825">
    <property type="entry name" value="HYR"/>
    <property type="match status" value="2"/>
</dbReference>
<dbReference type="InterPro" id="IPR035986">
    <property type="entry name" value="PKD_dom_sf"/>
</dbReference>
<feature type="chain" id="PRO_5025620375" description="receptor protein-tyrosine kinase" evidence="18">
    <location>
        <begin position="42"/>
        <end position="1633"/>
    </location>
</feature>
<evidence type="ECO:0000256" key="5">
    <source>
        <dbReference type="ARBA" id="ARBA00022692"/>
    </source>
</evidence>
<evidence type="ECO:0000259" key="19">
    <source>
        <dbReference type="PROSITE" id="PS50825"/>
    </source>
</evidence>
<dbReference type="InterPro" id="IPR025667">
    <property type="entry name" value="SprB_repeat"/>
</dbReference>
<dbReference type="Pfam" id="PF13573">
    <property type="entry name" value="SprB"/>
    <property type="match status" value="1"/>
</dbReference>
<evidence type="ECO:0000256" key="2">
    <source>
        <dbReference type="ARBA" id="ARBA00011902"/>
    </source>
</evidence>
<evidence type="ECO:0000313" key="21">
    <source>
        <dbReference type="Proteomes" id="UP000478546"/>
    </source>
</evidence>
<dbReference type="GO" id="GO:0004714">
    <property type="term" value="F:transmembrane receptor protein tyrosine kinase activity"/>
    <property type="evidence" value="ECO:0007669"/>
    <property type="project" value="UniProtKB-EC"/>
</dbReference>
<keyword evidence="4" id="KW-0808">Transferase</keyword>
<evidence type="ECO:0000256" key="6">
    <source>
        <dbReference type="ARBA" id="ARBA00022729"/>
    </source>
</evidence>
<dbReference type="EMBL" id="JAAEAA010000007">
    <property type="protein sequence ID" value="NDK55707.1"/>
    <property type="molecule type" value="Genomic_DNA"/>
</dbReference>
<proteinExistence type="predicted"/>
<evidence type="ECO:0000256" key="3">
    <source>
        <dbReference type="ARBA" id="ARBA00022475"/>
    </source>
</evidence>
<dbReference type="InterPro" id="IPR003410">
    <property type="entry name" value="HYR_dom"/>
</dbReference>
<dbReference type="SMART" id="SM00089">
    <property type="entry name" value="PKD"/>
    <property type="match status" value="3"/>
</dbReference>
<dbReference type="InterPro" id="IPR026341">
    <property type="entry name" value="T9SS_type_B"/>
</dbReference>
<dbReference type="NCBIfam" id="TIGR04131">
    <property type="entry name" value="Bac_Flav_CTERM"/>
    <property type="match status" value="1"/>
</dbReference>
<dbReference type="PANTHER" id="PTHR24273">
    <property type="entry name" value="FI04643P-RELATED"/>
    <property type="match status" value="1"/>
</dbReference>
<dbReference type="Pfam" id="PF13585">
    <property type="entry name" value="CHU_C"/>
    <property type="match status" value="1"/>
</dbReference>
<evidence type="ECO:0000256" key="11">
    <source>
        <dbReference type="ARBA" id="ARBA00022989"/>
    </source>
</evidence>
<keyword evidence="5" id="KW-0812">Transmembrane</keyword>
<evidence type="ECO:0000256" key="15">
    <source>
        <dbReference type="ARBA" id="ARBA00023170"/>
    </source>
</evidence>
<dbReference type="Pfam" id="PF12810">
    <property type="entry name" value="ALK_LTK_GRD"/>
    <property type="match status" value="1"/>
</dbReference>
<accession>A0A6B2H5W8</accession>
<keyword evidence="13" id="KW-0829">Tyrosine-protein kinase</keyword>
<comment type="caution">
    <text evidence="20">The sequence shown here is derived from an EMBL/GenBank/DDBJ whole genome shotgun (WGS) entry which is preliminary data.</text>
</comment>
<sequence length="1633" mass="167727">MKQFYMQLSVWWGYLQSRGFAKPKGLFLVLAFLCSMLNAQAQQTFTFDYTGSIVEWTVPAGVNHISIEAKGAQGGDNIALSGAGGKGAYMKGNFIVTPGQVLRIVVGQMGQKATSGNQYNGAGGGGGGSFVWVDNEAQPLIVAGGGGGSSLQNNGAPHYLGKDAVITNNGTGSRSHDVSNDSPGGINGNDGTTLTASGGKGWNSVKLDPSGTLAGNYGGHGGFGGGGGAGRISPNSCNYLHIAGGGGGYSGGGAGGQCYYFGGGGGGSYNSGTEQVNSVGANPGNGKVVITNLYSASITETKSISCAGDATGELTATVSGGTAPYTYSWSPSGGTGAVASNLTAGTYTVTVTDALGAVTTATKEIKVNDTVAPKITGTKVINVPAGQSANWNMYTYNFTDPLPAGAVVTGVTLAYSGNDQGWGGTGAWARMIVSETHIGSSQFFGNSQNFTIEYKGALPQYVYGGNNYMRMDFDTWPGWVAYFHGGTMTIHYEIATLPDVTGQCSATAVAPTATDNCAGTIIGTTTDPLTYNTQGTHVITWKFDDGNGNITTATQNVIIADKTNPTITAPATVTVNTDAGKNTASGVALGNPVTADNCELGTITNNAPATFPVGNTTVTWTATDKVGNTATATQIVTVEDKEAPVPTIATLPDVTGECAATATAPTATDNVSGNVTGTTTDALTYSAQGTYTITWTYADAAGNKATQQQKVIVKDITKPTVVTKNITVNLDASGNATIAAADVNNGSSDNCAIAANGYSLDKTSFTCANVGNNTVTLMVTDAAGNTESKTAIVTVKDVTAPLAKAKNITVQLDANGAATIAPTMVDNGSSDLCGAVTLVLSKTTFDCTNLGTNTVTLTVTDAVGNESTTTATVTVEDKVAPLAKAKNITVQLDATGNATIVAADVNDGSTDNCGIKTIGLSKSTFDCSNVGENTVTLTVTDISDNVHDATAIVTVEDRVAPVVITQNITVQLDATGNATITADEINNGSTDACGIRSVSLSKTAFDCANIGANTVTLTVTDNNGNVATKTAIVTVEDKIAPIAITKNITVKLDATGKATIVAADVNNGSSDVCGDVTLGIDKTNFDCSDIGEKTVILTVTDRSGNSAAANATVTIVDDLAPVVATRNITVQLNAEGKAIITPAMIDNGSADNCSIGNMKLNQTEFACGGTTTVTLTVEDVNGNVASGTAIVTVEDKVAPVANTKNITVELDETGKATIVASDVENGSTDNCEIVSYELSKTAFDCSNVGDNTVNLIVTDKAGNTAMAAATVTIVDHIKPTITAPGDIVLDVDAGKTTASNVNLGTPFTADNCSVADVYNDVPAGFLFPTGTTIVIWTVLDKYGNKTTATQTVTVRRDIVTVTPSATINVPIRTAYASLQLPANVAVTYSDGSTATHGVNWAQGNYNGLVAGNYSLTGTLVLTDGITNTTGLKAAITVVVEPNKVPTALAFSATTFAPNAQPNDVIGTLTTTDPDDTEFTYALVAGTGDTDNNLFQIIGDKVYLTSNNGLSGQISYTIRVRSTDPYQNTIEKSFTLTKSAYATPVDKLKIVNAFSPNGDGINDTWTIPELRFYNNVEVEVFDRSGVRLFHTTNPEMAWDGRSTNGQILKGAFFYIVQVKDINLVKKGVVTILKK</sequence>
<keyword evidence="10" id="KW-0067">ATP-binding</keyword>
<dbReference type="InterPro" id="IPR055163">
    <property type="entry name" value="ALK/LTK-like_GRD"/>
</dbReference>
<feature type="region of interest" description="Disordered" evidence="17">
    <location>
        <begin position="170"/>
        <end position="194"/>
    </location>
</feature>
<comment type="subcellular location">
    <subcellularLocation>
        <location evidence="1">Cell membrane</location>
        <topology evidence="1">Single-pass type I membrane protein</topology>
    </subcellularLocation>
</comment>
<feature type="signal peptide" evidence="18">
    <location>
        <begin position="1"/>
        <end position="41"/>
    </location>
</feature>
<evidence type="ECO:0000256" key="14">
    <source>
        <dbReference type="ARBA" id="ARBA00023157"/>
    </source>
</evidence>